<keyword evidence="3" id="KW-0963">Cytoplasm</keyword>
<comment type="subcellular location">
    <subcellularLocation>
        <location evidence="1">Cytoplasm</location>
    </subcellularLocation>
</comment>
<evidence type="ECO:0000256" key="2">
    <source>
        <dbReference type="ARBA" id="ARBA00022448"/>
    </source>
</evidence>
<dbReference type="GO" id="GO:0016301">
    <property type="term" value="F:kinase activity"/>
    <property type="evidence" value="ECO:0007669"/>
    <property type="project" value="UniProtKB-KW"/>
</dbReference>
<dbReference type="EMBL" id="NFLC01000005">
    <property type="protein sequence ID" value="OUQ11054.1"/>
    <property type="molecule type" value="Genomic_DNA"/>
</dbReference>
<dbReference type="RefSeq" id="WP_016251171.1">
    <property type="nucleotide sequence ID" value="NZ_CP010060.1"/>
</dbReference>
<gene>
    <name evidence="8" type="ORF">B5E88_03720</name>
</gene>
<keyword evidence="5" id="KW-0808">Transferase</keyword>
<dbReference type="AlphaFoldDB" id="A0A0H2Q7V0"/>
<evidence type="ECO:0000313" key="9">
    <source>
        <dbReference type="Proteomes" id="UP000196074"/>
    </source>
</evidence>
<evidence type="ECO:0000256" key="6">
    <source>
        <dbReference type="ARBA" id="ARBA00022683"/>
    </source>
</evidence>
<dbReference type="InterPro" id="IPR018455">
    <property type="entry name" value="PTS_IIB_sorbose-sp_subgr"/>
</dbReference>
<dbReference type="GO" id="GO:0009401">
    <property type="term" value="P:phosphoenolpyruvate-dependent sugar phosphotransferase system"/>
    <property type="evidence" value="ECO:0007669"/>
    <property type="project" value="UniProtKB-KW"/>
</dbReference>
<reference evidence="9" key="1">
    <citation type="submission" date="2017-04" db="EMBL/GenBank/DDBJ databases">
        <title>Function of individual gut microbiota members based on whole genome sequencing of pure cultures obtained from chicken caecum.</title>
        <authorList>
            <person name="Medvecky M."/>
            <person name="Cejkova D."/>
            <person name="Polansky O."/>
            <person name="Karasova D."/>
            <person name="Kubasova T."/>
            <person name="Cizek A."/>
            <person name="Rychlik I."/>
        </authorList>
    </citation>
    <scope>NUCLEOTIDE SEQUENCE [LARGE SCALE GENOMIC DNA]</scope>
    <source>
        <strain evidence="9">An144</strain>
    </source>
</reference>
<keyword evidence="7" id="KW-0418">Kinase</keyword>
<keyword evidence="6" id="KW-0598">Phosphotransferase system</keyword>
<evidence type="ECO:0000256" key="3">
    <source>
        <dbReference type="ARBA" id="ARBA00022490"/>
    </source>
</evidence>
<dbReference type="SUPFAM" id="SSF52728">
    <property type="entry name" value="PTS IIb component"/>
    <property type="match status" value="1"/>
</dbReference>
<dbReference type="GO" id="GO:0008982">
    <property type="term" value="F:protein-N(PI)-phosphohistidine-sugar phosphotransferase activity"/>
    <property type="evidence" value="ECO:0007669"/>
    <property type="project" value="InterPro"/>
</dbReference>
<proteinExistence type="predicted"/>
<evidence type="ECO:0000256" key="4">
    <source>
        <dbReference type="ARBA" id="ARBA00022597"/>
    </source>
</evidence>
<dbReference type="CDD" id="cd00001">
    <property type="entry name" value="PTS_IIB_man"/>
    <property type="match status" value="1"/>
</dbReference>
<evidence type="ECO:0000256" key="1">
    <source>
        <dbReference type="ARBA" id="ARBA00004496"/>
    </source>
</evidence>
<evidence type="ECO:0000256" key="5">
    <source>
        <dbReference type="ARBA" id="ARBA00022679"/>
    </source>
</evidence>
<dbReference type="Gene3D" id="3.40.35.10">
    <property type="entry name" value="Phosphotransferase system, sorbose subfamily IIB component"/>
    <property type="match status" value="1"/>
</dbReference>
<comment type="caution">
    <text evidence="8">The sequence shown here is derived from an EMBL/GenBank/DDBJ whole genome shotgun (WGS) entry which is preliminary data.</text>
</comment>
<dbReference type="InterPro" id="IPR036667">
    <property type="entry name" value="PTS_IIB_sorbose-sp_sf"/>
</dbReference>
<organism evidence="8 9">
    <name type="scientific">Enterococcus cecorum</name>
    <dbReference type="NCBI Taxonomy" id="44008"/>
    <lineage>
        <taxon>Bacteria</taxon>
        <taxon>Bacillati</taxon>
        <taxon>Bacillota</taxon>
        <taxon>Bacilli</taxon>
        <taxon>Lactobacillales</taxon>
        <taxon>Enterococcaceae</taxon>
        <taxon>Enterococcus</taxon>
    </lineage>
</organism>
<sequence>MDVRLVRIDDRLIHGQVATVWAKETGIERIIVVSDTVAKDELQKFLLNQAAPPGVKANVVPVDKMFEVFYNVLFINTKVMLLFTCPQDIERLVQAGIHIQSVNIGGMRFSPGKKMLTNVISLDEDDVRSFQYLYGKGIELEVRTVPADRKVNFMDLLYRFKDAK</sequence>
<dbReference type="Pfam" id="PF03830">
    <property type="entry name" value="PTSIIB_sorb"/>
    <property type="match status" value="1"/>
</dbReference>
<dbReference type="NCBIfam" id="TIGR00854">
    <property type="entry name" value="pts-sorbose"/>
    <property type="match status" value="1"/>
</dbReference>
<evidence type="ECO:0000313" key="8">
    <source>
        <dbReference type="EMBL" id="OUQ11054.1"/>
    </source>
</evidence>
<dbReference type="PROSITE" id="PS51101">
    <property type="entry name" value="PTS_EIIB_TYPE_4"/>
    <property type="match status" value="1"/>
</dbReference>
<dbReference type="InterPro" id="IPR004720">
    <property type="entry name" value="PTS_IIB_sorbose-sp"/>
</dbReference>
<dbReference type="GO" id="GO:0005737">
    <property type="term" value="C:cytoplasm"/>
    <property type="evidence" value="ECO:0007669"/>
    <property type="project" value="UniProtKB-SubCell"/>
</dbReference>
<keyword evidence="4" id="KW-0762">Sugar transport</keyword>
<name>A0A0H2Q7V0_9ENTE</name>
<dbReference type="Proteomes" id="UP000196074">
    <property type="component" value="Unassembled WGS sequence"/>
</dbReference>
<protein>
    <submittedName>
        <fullName evidence="8">PTS mannose/fructose/sorbose transporter subunit IIB</fullName>
    </submittedName>
</protein>
<dbReference type="GeneID" id="60872213"/>
<evidence type="ECO:0000256" key="7">
    <source>
        <dbReference type="ARBA" id="ARBA00022777"/>
    </source>
</evidence>
<keyword evidence="2" id="KW-0813">Transport</keyword>
<accession>A0A0H2Q7V0</accession>